<dbReference type="PANTHER" id="PTHR40079:SF4">
    <property type="entry name" value="GH26 DOMAIN-CONTAINING PROTEIN-RELATED"/>
    <property type="match status" value="1"/>
</dbReference>
<evidence type="ECO:0000256" key="1">
    <source>
        <dbReference type="ARBA" id="ARBA00007754"/>
    </source>
</evidence>
<name>A0AA97ERP1_9FLAO</name>
<dbReference type="GO" id="GO:0016985">
    <property type="term" value="F:mannan endo-1,4-beta-mannosidase activity"/>
    <property type="evidence" value="ECO:0007669"/>
    <property type="project" value="InterPro"/>
</dbReference>
<dbReference type="Gene3D" id="3.20.20.80">
    <property type="entry name" value="Glycosidases"/>
    <property type="match status" value="1"/>
</dbReference>
<keyword evidence="5" id="KW-0732">Signal</keyword>
<dbReference type="RefSeq" id="WP_316984667.1">
    <property type="nucleotide sequence ID" value="NZ_CP136521.1"/>
</dbReference>
<dbReference type="AlphaFoldDB" id="A0AA97ERP1"/>
<organism evidence="7 8">
    <name type="scientific">Hwangdonia lutea</name>
    <dbReference type="NCBI Taxonomy" id="3075823"/>
    <lineage>
        <taxon>Bacteria</taxon>
        <taxon>Pseudomonadati</taxon>
        <taxon>Bacteroidota</taxon>
        <taxon>Flavobacteriia</taxon>
        <taxon>Flavobacteriales</taxon>
        <taxon>Flavobacteriaceae</taxon>
        <taxon>Hwangdonia</taxon>
    </lineage>
</organism>
<dbReference type="GO" id="GO:0006080">
    <property type="term" value="P:substituted mannan metabolic process"/>
    <property type="evidence" value="ECO:0007669"/>
    <property type="project" value="InterPro"/>
</dbReference>
<accession>A0AA97ERP1</accession>
<feature type="domain" description="GH26" evidence="6">
    <location>
        <begin position="24"/>
        <end position="305"/>
    </location>
</feature>
<protein>
    <submittedName>
        <fullName evidence="7">Glycosyl hydrolase</fullName>
    </submittedName>
</protein>
<evidence type="ECO:0000313" key="7">
    <source>
        <dbReference type="EMBL" id="WOD45010.1"/>
    </source>
</evidence>
<evidence type="ECO:0000259" key="6">
    <source>
        <dbReference type="PROSITE" id="PS51764"/>
    </source>
</evidence>
<evidence type="ECO:0000256" key="4">
    <source>
        <dbReference type="PROSITE-ProRule" id="PRU01100"/>
    </source>
</evidence>
<feature type="signal peptide" evidence="5">
    <location>
        <begin position="1"/>
        <end position="21"/>
    </location>
</feature>
<feature type="active site" description="Proton donor" evidence="4">
    <location>
        <position position="154"/>
    </location>
</feature>
<dbReference type="PANTHER" id="PTHR40079">
    <property type="entry name" value="MANNAN ENDO-1,4-BETA-MANNOSIDASE E-RELATED"/>
    <property type="match status" value="1"/>
</dbReference>
<dbReference type="Pfam" id="PF02156">
    <property type="entry name" value="Glyco_hydro_26"/>
    <property type="match status" value="1"/>
</dbReference>
<evidence type="ECO:0000256" key="3">
    <source>
        <dbReference type="ARBA" id="ARBA00023295"/>
    </source>
</evidence>
<feature type="active site" description="Nucleophile" evidence="4">
    <location>
        <position position="242"/>
    </location>
</feature>
<keyword evidence="3 4" id="KW-0326">Glycosidase</keyword>
<dbReference type="SUPFAM" id="SSF51445">
    <property type="entry name" value="(Trans)glycosidases"/>
    <property type="match status" value="1"/>
</dbReference>
<gene>
    <name evidence="7" type="ORF">RNZ46_07020</name>
</gene>
<reference evidence="8" key="1">
    <citation type="submission" date="2024-06" db="EMBL/GenBank/DDBJ databases">
        <title>Hwangdonia haimaensis gen. nov., sp. nov., a member of the family Flavobacteriaceae isolated from the haima cold seep.</title>
        <authorList>
            <person name="Li J."/>
        </authorList>
    </citation>
    <scope>NUCLEOTIDE SEQUENCE [LARGE SCALE GENOMIC DNA]</scope>
    <source>
        <strain evidence="8">SCSIO 19198</strain>
    </source>
</reference>
<dbReference type="InterPro" id="IPR000805">
    <property type="entry name" value="Glyco_hydro_26"/>
</dbReference>
<dbReference type="KEGG" id="hws:RNZ46_07020"/>
<evidence type="ECO:0000313" key="8">
    <source>
        <dbReference type="Proteomes" id="UP001302486"/>
    </source>
</evidence>
<dbReference type="Proteomes" id="UP001302486">
    <property type="component" value="Chromosome"/>
</dbReference>
<sequence>MGLSKILFLCISTTIMVHLHAQVSANFGAPKFVPLDGKKLLIIGQDLGAVGGLDTHTNGYVDSFSSHVPAGVTSYTSLPNLAGLNHLDNWGSGDVHAEAYFNDATFNNSFMVIGLYLVGVLEDINNGVVDDDIKTLANWVKEKDRPIFLRIGYEFDGSWNGYNPTQFKNAWKHIVHIFDAENVSNVAYVWQSSGLNFTNIMDWYPGDEYVNWMGYSHFDGENMGQSIRDFGEERDKPIMIAEATPKVDLQNGNPEIYWTNWFEPLFNEIYTTNRIKALAYINVDWDSQFMWSGDGWGDSRVQEVPFIKEKWELEISKSPWITASDNILNTINYSNWVIPTDTQNDGELKKNELVINKVKGVLQITNKDNKVMDEVYIHDFLGRVIYRNNYPNVQYNILTNLLYQKPIIIVAKINGNSLYTKISY</sequence>
<feature type="chain" id="PRO_5041717315" evidence="5">
    <location>
        <begin position="22"/>
        <end position="424"/>
    </location>
</feature>
<dbReference type="InterPro" id="IPR017853">
    <property type="entry name" value="GH"/>
</dbReference>
<keyword evidence="8" id="KW-1185">Reference proteome</keyword>
<proteinExistence type="inferred from homology"/>
<comment type="similarity">
    <text evidence="1 4">Belongs to the glycosyl hydrolase 26 family.</text>
</comment>
<keyword evidence="2 4" id="KW-0378">Hydrolase</keyword>
<evidence type="ECO:0000256" key="2">
    <source>
        <dbReference type="ARBA" id="ARBA00022801"/>
    </source>
</evidence>
<dbReference type="EMBL" id="CP136521">
    <property type="protein sequence ID" value="WOD45010.1"/>
    <property type="molecule type" value="Genomic_DNA"/>
</dbReference>
<dbReference type="PROSITE" id="PS51764">
    <property type="entry name" value="GH26"/>
    <property type="match status" value="1"/>
</dbReference>
<dbReference type="InterPro" id="IPR022790">
    <property type="entry name" value="GH26_dom"/>
</dbReference>
<evidence type="ECO:0000256" key="5">
    <source>
        <dbReference type="SAM" id="SignalP"/>
    </source>
</evidence>